<evidence type="ECO:0000313" key="3">
    <source>
        <dbReference type="EMBL" id="MDF8332750.1"/>
    </source>
</evidence>
<keyword evidence="2" id="KW-0732">Signal</keyword>
<keyword evidence="1" id="KW-0175">Coiled coil</keyword>
<evidence type="ECO:0000256" key="1">
    <source>
        <dbReference type="SAM" id="Coils"/>
    </source>
</evidence>
<proteinExistence type="predicted"/>
<dbReference type="RefSeq" id="WP_277275951.1">
    <property type="nucleotide sequence ID" value="NZ_JAROCY010000004.1"/>
</dbReference>
<name>A0ABT6CFQ1_9SPHN</name>
<accession>A0ABT6CFQ1</accession>
<feature type="chain" id="PRO_5045132878" evidence="2">
    <location>
        <begin position="26"/>
        <end position="501"/>
    </location>
</feature>
<feature type="coiled-coil region" evidence="1">
    <location>
        <begin position="31"/>
        <end position="58"/>
    </location>
</feature>
<organism evidence="3 4">
    <name type="scientific">Novosphingobium cyanobacteriorum</name>
    <dbReference type="NCBI Taxonomy" id="3024215"/>
    <lineage>
        <taxon>Bacteria</taxon>
        <taxon>Pseudomonadati</taxon>
        <taxon>Pseudomonadota</taxon>
        <taxon>Alphaproteobacteria</taxon>
        <taxon>Sphingomonadales</taxon>
        <taxon>Sphingomonadaceae</taxon>
        <taxon>Novosphingobium</taxon>
    </lineage>
</organism>
<feature type="signal peptide" evidence="2">
    <location>
        <begin position="1"/>
        <end position="25"/>
    </location>
</feature>
<keyword evidence="4" id="KW-1185">Reference proteome</keyword>
<gene>
    <name evidence="3" type="ORF">POM99_06035</name>
</gene>
<dbReference type="Pfam" id="PF19577">
    <property type="entry name" value="DcaP"/>
    <property type="match status" value="1"/>
</dbReference>
<dbReference type="SUPFAM" id="SSF56935">
    <property type="entry name" value="Porins"/>
    <property type="match status" value="1"/>
</dbReference>
<protein>
    <submittedName>
        <fullName evidence="3">DcaP family trimeric outer membrane transporter</fullName>
    </submittedName>
</protein>
<evidence type="ECO:0000313" key="4">
    <source>
        <dbReference type="Proteomes" id="UP001222770"/>
    </source>
</evidence>
<dbReference type="EMBL" id="JAROCY010000004">
    <property type="protein sequence ID" value="MDF8332750.1"/>
    <property type="molecule type" value="Genomic_DNA"/>
</dbReference>
<dbReference type="InterPro" id="IPR045748">
    <property type="entry name" value="DcaP"/>
</dbReference>
<dbReference type="Proteomes" id="UP001222770">
    <property type="component" value="Unassembled WGS sequence"/>
</dbReference>
<comment type="caution">
    <text evidence="3">The sequence shown here is derived from an EMBL/GenBank/DDBJ whole genome shotgun (WGS) entry which is preliminary data.</text>
</comment>
<sequence>MTMISRNRAMLLAATMMALPAAAQARPTAHEAELEARIARLEAQVTQMAGALQAAQAQQAQAATLASAAQARSDEAVASAAQATAKVAALEAKPAPAPAEGFRSGNTTIRLGGYLKMVASSSHFSNGSVPTNMLGRDFYLPQTIPTTPGGRGSTTQDFTAKQTRLWLNLDSQVAGHTVKGYLETDFQTTADAVQNVPGGGTQRTTNGYTLALRRAFLQVDRFTFGQDWTTFQYVAALPETTDYVGGAEGTVFVRQPLIRYSHPLAKGLTLHLSAENPESALVTAGSTATLESGTDHLPDFAARLAWTGKRAELSLAGLARQVRGESNGSALVNNVASTGAVGTGVTATGLGASVGGKLFLNDAKTSDIRFIATYGQNIGRYVGLNFSPDAVYNPATNRLTDVTTFAALAAARLSLTSALRVNVMGSYQHVGYDKALALASVSGLNRESWSGAVNLFYTPVKGIDLGVEYRHGKRTVFNATQAGGTASGTLDRVEIAAKYSF</sequence>
<reference evidence="3 4" key="1">
    <citation type="submission" date="2023-03" db="EMBL/GenBank/DDBJ databases">
        <title>Novosphingobium cyanobacteriorum sp. nov., isolated from a eutrophic reservoir during the Microcystis bloom period.</title>
        <authorList>
            <person name="Kang M."/>
            <person name="Le V."/>
            <person name="Ko S.-R."/>
            <person name="Lee S.-A."/>
            <person name="Ahn C.-Y."/>
        </authorList>
    </citation>
    <scope>NUCLEOTIDE SEQUENCE [LARGE SCALE GENOMIC DNA]</scope>
    <source>
        <strain evidence="3 4">HBC54</strain>
    </source>
</reference>
<evidence type="ECO:0000256" key="2">
    <source>
        <dbReference type="SAM" id="SignalP"/>
    </source>
</evidence>